<name>A0A3B8E0A7_9CAUD</name>
<keyword evidence="2" id="KW-1185">Reference proteome</keyword>
<accession>A0A3B8E0A7</accession>
<gene>
    <name evidence="1" type="ORF">CPT_Stubb_009</name>
</gene>
<evidence type="ECO:0000313" key="2">
    <source>
        <dbReference type="Proteomes" id="UP000269143"/>
    </source>
</evidence>
<sequence>MKNLTKLSLTMPKFARYLSVAVSNGILSLSGAEQVASLINQYPQIVPLNKDGKTQDFPSLDFALNWREIMDVVENNPTAIDLDALIASVTDTAVAHTIKQLEDAVVDASDCLSKERQASNTVHKAPNVFSWLNHVFIANGLFCADMLDFEETFIFCMVSGCESKYEENCQLDDAPLYPDFFK</sequence>
<proteinExistence type="predicted"/>
<reference evidence="2" key="1">
    <citation type="submission" date="2018-09" db="EMBL/GenBank/DDBJ databases">
        <title>Complete genome of Proteus mirabilis phage Stubb.</title>
        <authorList>
            <person name="Bourgeois T.A."/>
            <person name="Lessor L."/>
            <person name="O'Leary C.J."/>
            <person name="Liu M."/>
        </authorList>
    </citation>
    <scope>NUCLEOTIDE SEQUENCE [LARGE SCALE GENOMIC DNA]</scope>
</reference>
<evidence type="ECO:0000313" key="1">
    <source>
        <dbReference type="EMBL" id="AYJ73149.1"/>
    </source>
</evidence>
<protein>
    <submittedName>
        <fullName evidence="1">Uncharacterized protein</fullName>
    </submittedName>
</protein>
<dbReference type="EMBL" id="MH830339">
    <property type="protein sequence ID" value="AYJ73149.1"/>
    <property type="molecule type" value="Genomic_DNA"/>
</dbReference>
<dbReference type="Proteomes" id="UP000269143">
    <property type="component" value="Segment"/>
</dbReference>
<organism evidence="1 2">
    <name type="scientific">Proteus phage Stubb</name>
    <dbReference type="NCBI Taxonomy" id="2315597"/>
    <lineage>
        <taxon>Viruses</taxon>
        <taxon>Duplodnaviria</taxon>
        <taxon>Heunggongvirae</taxon>
        <taxon>Uroviricota</taxon>
        <taxon>Caudoviricetes</taxon>
        <taxon>Demerecviridae</taxon>
        <taxon>Novosibvirus</taxon>
        <taxon>Novosibvirus stubb</taxon>
    </lineage>
</organism>